<organism evidence="1 2">
    <name type="scientific">Salipiger profundus</name>
    <dbReference type="NCBI Taxonomy" id="1229727"/>
    <lineage>
        <taxon>Bacteria</taxon>
        <taxon>Pseudomonadati</taxon>
        <taxon>Pseudomonadota</taxon>
        <taxon>Alphaproteobacteria</taxon>
        <taxon>Rhodobacterales</taxon>
        <taxon>Roseobacteraceae</taxon>
        <taxon>Salipiger</taxon>
    </lineage>
</organism>
<name>A0A1U7DE02_9RHOB</name>
<dbReference type="KEGG" id="tpro:Ga0080559_TMP5057"/>
<dbReference type="Proteomes" id="UP000186559">
    <property type="component" value="Plasmid pTPRO7"/>
</dbReference>
<keyword evidence="1" id="KW-0614">Plasmid</keyword>
<evidence type="ECO:0000313" key="1">
    <source>
        <dbReference type="EMBL" id="APX26394.1"/>
    </source>
</evidence>
<sequence length="65" mass="7820">MIRELKLGLMRHQQIWQSQAIKKLRARLRTLKDDPRLTSERKIALLEQIDELTEEYERFKLSAIA</sequence>
<reference evidence="1 2" key="1">
    <citation type="submission" date="2016-03" db="EMBL/GenBank/DDBJ databases">
        <title>Deep-sea bacteria in the southern Pacific.</title>
        <authorList>
            <person name="Tang K."/>
        </authorList>
    </citation>
    <scope>NUCLEOTIDE SEQUENCE [LARGE SCALE GENOMIC DNA]</scope>
    <source>
        <strain evidence="1 2">JLT2016</strain>
        <plasmid evidence="2">Plasmid ptpro7</plasmid>
    </source>
</reference>
<evidence type="ECO:0000313" key="2">
    <source>
        <dbReference type="Proteomes" id="UP000186559"/>
    </source>
</evidence>
<dbReference type="AlphaFoldDB" id="A0A1U7DE02"/>
<dbReference type="EMBL" id="CP014803">
    <property type="protein sequence ID" value="APX26394.1"/>
    <property type="molecule type" value="Genomic_DNA"/>
</dbReference>
<proteinExistence type="predicted"/>
<geneLocation type="plasmid" evidence="2">
    <name>ptpro7</name>
</geneLocation>
<keyword evidence="2" id="KW-1185">Reference proteome</keyword>
<protein>
    <submittedName>
        <fullName evidence="1">Uncharacterized protein</fullName>
    </submittedName>
</protein>
<accession>A0A1U7DE02</accession>
<gene>
    <name evidence="1" type="ORF">Ga0080559_TMP5057</name>
</gene>